<feature type="transmembrane region" description="Helical" evidence="7">
    <location>
        <begin position="141"/>
        <end position="161"/>
    </location>
</feature>
<evidence type="ECO:0000313" key="12">
    <source>
        <dbReference type="EMBL" id="KAJ1181043.1"/>
    </source>
</evidence>
<feature type="transmembrane region" description="Helical" evidence="7">
    <location>
        <begin position="301"/>
        <end position="322"/>
    </location>
</feature>
<dbReference type="NCBIfam" id="TIGR00804">
    <property type="entry name" value="nupC"/>
    <property type="match status" value="1"/>
</dbReference>
<dbReference type="Pfam" id="PF07662">
    <property type="entry name" value="Nucleos_tra2_C"/>
    <property type="match status" value="1"/>
</dbReference>
<feature type="domain" description="Nucleoside transporter/FeoB GTPase Gate" evidence="11">
    <location>
        <begin position="295"/>
        <end position="392"/>
    </location>
</feature>
<dbReference type="PANTHER" id="PTHR10590">
    <property type="entry name" value="SODIUM/NUCLEOSIDE COTRANSPORTER"/>
    <property type="match status" value="1"/>
</dbReference>
<keyword evidence="5 7" id="KW-1133">Transmembrane helix</keyword>
<evidence type="ECO:0000313" key="13">
    <source>
        <dbReference type="Proteomes" id="UP001066276"/>
    </source>
</evidence>
<evidence type="ECO:0000256" key="6">
    <source>
        <dbReference type="ARBA" id="ARBA00023136"/>
    </source>
</evidence>
<dbReference type="InterPro" id="IPR008276">
    <property type="entry name" value="C_nuclsd_transpt"/>
</dbReference>
<feature type="domain" description="Concentrative nucleoside transporter N-terminal" evidence="9">
    <location>
        <begin position="215"/>
        <end position="286"/>
    </location>
</feature>
<accession>A0AAV7TZK8</accession>
<feature type="compositionally biased region" description="Basic and acidic residues" evidence="8">
    <location>
        <begin position="36"/>
        <end position="53"/>
    </location>
</feature>
<organism evidence="12 13">
    <name type="scientific">Pleurodeles waltl</name>
    <name type="common">Iberian ribbed newt</name>
    <dbReference type="NCBI Taxonomy" id="8319"/>
    <lineage>
        <taxon>Eukaryota</taxon>
        <taxon>Metazoa</taxon>
        <taxon>Chordata</taxon>
        <taxon>Craniata</taxon>
        <taxon>Vertebrata</taxon>
        <taxon>Euteleostomi</taxon>
        <taxon>Amphibia</taxon>
        <taxon>Batrachia</taxon>
        <taxon>Caudata</taxon>
        <taxon>Salamandroidea</taxon>
        <taxon>Salamandridae</taxon>
        <taxon>Pleurodelinae</taxon>
        <taxon>Pleurodeles</taxon>
    </lineage>
</organism>
<protein>
    <recommendedName>
        <fullName evidence="7">Sodium/nucleoside cotransporter</fullName>
    </recommendedName>
</protein>
<feature type="transmembrane region" description="Helical" evidence="7">
    <location>
        <begin position="398"/>
        <end position="417"/>
    </location>
</feature>
<feature type="transmembrane region" description="Helical" evidence="7">
    <location>
        <begin position="489"/>
        <end position="510"/>
    </location>
</feature>
<dbReference type="InterPro" id="IPR018270">
    <property type="entry name" value="C_nuclsd_transpt_met_bac"/>
</dbReference>
<evidence type="ECO:0000256" key="1">
    <source>
        <dbReference type="ARBA" id="ARBA00004651"/>
    </source>
</evidence>
<dbReference type="AlphaFoldDB" id="A0AAV7TZK8"/>
<dbReference type="Pfam" id="PF01773">
    <property type="entry name" value="Nucleos_tra2_N"/>
    <property type="match status" value="1"/>
</dbReference>
<feature type="transmembrane region" description="Helical" evidence="7">
    <location>
        <begin position="207"/>
        <end position="226"/>
    </location>
</feature>
<dbReference type="GO" id="GO:0005415">
    <property type="term" value="F:nucleoside:sodium symporter activity"/>
    <property type="evidence" value="ECO:0007669"/>
    <property type="project" value="TreeGrafter"/>
</dbReference>
<evidence type="ECO:0000256" key="2">
    <source>
        <dbReference type="ARBA" id="ARBA00009033"/>
    </source>
</evidence>
<dbReference type="InterPro" id="IPR011642">
    <property type="entry name" value="Gate_dom"/>
</dbReference>
<comment type="similarity">
    <text evidence="2 7">Belongs to the concentrative nucleoside transporter (CNT) (TC 2.A.41) family.</text>
</comment>
<evidence type="ECO:0000259" key="9">
    <source>
        <dbReference type="Pfam" id="PF01773"/>
    </source>
</evidence>
<evidence type="ECO:0000256" key="5">
    <source>
        <dbReference type="ARBA" id="ARBA00022989"/>
    </source>
</evidence>
<name>A0AAV7TZK8_PLEWA</name>
<comment type="subcellular location">
    <subcellularLocation>
        <location evidence="1">Cell membrane</location>
        <topology evidence="1">Multi-pass membrane protein</topology>
    </subcellularLocation>
</comment>
<sequence length="694" mass="76649">MCFVLDDVLKPEVFRWSEVDRNVQNTQRRRGAISSAERKMEMRKVKTQDHGEGLENGGYDNTDYETIIPNAAPSTPIQPEMEKQHTSKFLSKAAASYDKASEYYKAHSKVFKHFFLGVLCAGYVAYFIAACVLNFQRALALVVITCVVVFFICYDLVKKILGKKILKCLSPVGRCFQKNRRWMKWVFGLLVLGGLIAWVALDTSKRPEQLISFGGVCVFIVFLFICSKHHRAVSWRAVLWGLGLQFALGLFIIRTEPGFQAFQFLGREIQTFLNYTTIGSGFVFGQTLIKDVFAFQALPIVVFFSCVMSVLYFLGIMQWVILKISWLMQVTMGTTATETLSVAGNIFVGQTEAPLLIRPYLEEMTNSEVHAVMTGGFGTIAGSVLGAYISFGIDASSLIAASVMAAPCALALSKLVYPEVEESKFKDEEGVKIEKGEERNLLEAASNGASASIGLVANIAANLIAFMALLAFVNSAFSWLGGMVNYPKLNLELILSYIFMPVAFMMGVQWNEAMMVGEMLGTKIILNEFVAYQKLSEYKNTRLSGEEEWIGDTKQWISIRAETITTYALCGFANVSSIGIMLGGLSCMAPKRKGDFAKLVLRALMTGACVSFVNACVAGILYVPREDVICQSFLSETGFSNRTYNINICCHSLYSSTEWSMNGTPSFTGDWAGTNATHSLTSCCALYNNTACVP</sequence>
<gene>
    <name evidence="12" type="ORF">NDU88_006254</name>
</gene>
<keyword evidence="4 7" id="KW-0812">Transmembrane</keyword>
<feature type="transmembrane region" description="Helical" evidence="7">
    <location>
        <begin position="272"/>
        <end position="289"/>
    </location>
</feature>
<evidence type="ECO:0000256" key="8">
    <source>
        <dbReference type="SAM" id="MobiDB-lite"/>
    </source>
</evidence>
<feature type="transmembrane region" description="Helical" evidence="7">
    <location>
        <begin position="233"/>
        <end position="252"/>
    </location>
</feature>
<evidence type="ECO:0000256" key="4">
    <source>
        <dbReference type="ARBA" id="ARBA00022692"/>
    </source>
</evidence>
<feature type="transmembrane region" description="Helical" evidence="7">
    <location>
        <begin position="599"/>
        <end position="623"/>
    </location>
</feature>
<proteinExistence type="inferred from homology"/>
<feature type="domain" description="Concentrative nucleoside transporter C-terminal" evidence="10">
    <location>
        <begin position="398"/>
        <end position="619"/>
    </location>
</feature>
<keyword evidence="7" id="KW-0813">Transport</keyword>
<feature type="region of interest" description="Disordered" evidence="8">
    <location>
        <begin position="27"/>
        <end position="55"/>
    </location>
</feature>
<feature type="transmembrane region" description="Helical" evidence="7">
    <location>
        <begin position="182"/>
        <end position="201"/>
    </location>
</feature>
<comment type="caution">
    <text evidence="12">The sequence shown here is derived from an EMBL/GenBank/DDBJ whole genome shotgun (WGS) entry which is preliminary data.</text>
</comment>
<dbReference type="GO" id="GO:0005886">
    <property type="term" value="C:plasma membrane"/>
    <property type="evidence" value="ECO:0007669"/>
    <property type="project" value="UniProtKB-SubCell"/>
</dbReference>
<dbReference type="InterPro" id="IPR002668">
    <property type="entry name" value="CNT_N_dom"/>
</dbReference>
<evidence type="ECO:0000259" key="10">
    <source>
        <dbReference type="Pfam" id="PF07662"/>
    </source>
</evidence>
<dbReference type="EMBL" id="JANPWB010000006">
    <property type="protein sequence ID" value="KAJ1181043.1"/>
    <property type="molecule type" value="Genomic_DNA"/>
</dbReference>
<reference evidence="12" key="1">
    <citation type="journal article" date="2022" name="bioRxiv">
        <title>Sequencing and chromosome-scale assembly of the giantPleurodeles waltlgenome.</title>
        <authorList>
            <person name="Brown T."/>
            <person name="Elewa A."/>
            <person name="Iarovenko S."/>
            <person name="Subramanian E."/>
            <person name="Araus A.J."/>
            <person name="Petzold A."/>
            <person name="Susuki M."/>
            <person name="Suzuki K.-i.T."/>
            <person name="Hayashi T."/>
            <person name="Toyoda A."/>
            <person name="Oliveira C."/>
            <person name="Osipova E."/>
            <person name="Leigh N.D."/>
            <person name="Simon A."/>
            <person name="Yun M.H."/>
        </authorList>
    </citation>
    <scope>NUCLEOTIDE SEQUENCE</scope>
    <source>
        <strain evidence="12">20211129_DDA</strain>
        <tissue evidence="12">Liver</tissue>
    </source>
</reference>
<feature type="transmembrane region" description="Helical" evidence="7">
    <location>
        <begin position="564"/>
        <end position="587"/>
    </location>
</feature>
<keyword evidence="3" id="KW-1003">Cell membrane</keyword>
<evidence type="ECO:0000256" key="7">
    <source>
        <dbReference type="RuleBase" id="RU362018"/>
    </source>
</evidence>
<evidence type="ECO:0000256" key="3">
    <source>
        <dbReference type="ARBA" id="ARBA00022475"/>
    </source>
</evidence>
<dbReference type="Proteomes" id="UP001066276">
    <property type="component" value="Chromosome 3_2"/>
</dbReference>
<dbReference type="PANTHER" id="PTHR10590:SF22">
    <property type="entry name" value="SODIUM_NUCLEOSIDE COTRANSPORTER"/>
    <property type="match status" value="1"/>
</dbReference>
<dbReference type="Pfam" id="PF07670">
    <property type="entry name" value="Gate"/>
    <property type="match status" value="1"/>
</dbReference>
<feature type="transmembrane region" description="Helical" evidence="7">
    <location>
        <begin position="369"/>
        <end position="391"/>
    </location>
</feature>
<dbReference type="InterPro" id="IPR011657">
    <property type="entry name" value="CNT_C_dom"/>
</dbReference>
<keyword evidence="6 7" id="KW-0472">Membrane</keyword>
<feature type="transmembrane region" description="Helical" evidence="7">
    <location>
        <begin position="114"/>
        <end position="135"/>
    </location>
</feature>
<keyword evidence="13" id="KW-1185">Reference proteome</keyword>
<feature type="transmembrane region" description="Helical" evidence="7">
    <location>
        <begin position="455"/>
        <end position="477"/>
    </location>
</feature>
<evidence type="ECO:0000259" key="11">
    <source>
        <dbReference type="Pfam" id="PF07670"/>
    </source>
</evidence>